<evidence type="ECO:0000313" key="3">
    <source>
        <dbReference type="Proteomes" id="UP001412067"/>
    </source>
</evidence>
<gene>
    <name evidence="2" type="ORF">KSP40_PGU014843</name>
</gene>
<comment type="caution">
    <text evidence="2">The sequence shown here is derived from an EMBL/GenBank/DDBJ whole genome shotgun (WGS) entry which is preliminary data.</text>
</comment>
<feature type="region of interest" description="Disordered" evidence="1">
    <location>
        <begin position="18"/>
        <end position="53"/>
    </location>
</feature>
<reference evidence="2 3" key="1">
    <citation type="journal article" date="2022" name="Nat. Plants">
        <title>Genomes of leafy and leafless Platanthera orchids illuminate the evolution of mycoheterotrophy.</title>
        <authorList>
            <person name="Li M.H."/>
            <person name="Liu K.W."/>
            <person name="Li Z."/>
            <person name="Lu H.C."/>
            <person name="Ye Q.L."/>
            <person name="Zhang D."/>
            <person name="Wang J.Y."/>
            <person name="Li Y.F."/>
            <person name="Zhong Z.M."/>
            <person name="Liu X."/>
            <person name="Yu X."/>
            <person name="Liu D.K."/>
            <person name="Tu X.D."/>
            <person name="Liu B."/>
            <person name="Hao Y."/>
            <person name="Liao X.Y."/>
            <person name="Jiang Y.T."/>
            <person name="Sun W.H."/>
            <person name="Chen J."/>
            <person name="Chen Y.Q."/>
            <person name="Ai Y."/>
            <person name="Zhai J.W."/>
            <person name="Wu S.S."/>
            <person name="Zhou Z."/>
            <person name="Hsiao Y.Y."/>
            <person name="Wu W.L."/>
            <person name="Chen Y.Y."/>
            <person name="Lin Y.F."/>
            <person name="Hsu J.L."/>
            <person name="Li C.Y."/>
            <person name="Wang Z.W."/>
            <person name="Zhao X."/>
            <person name="Zhong W.Y."/>
            <person name="Ma X.K."/>
            <person name="Ma L."/>
            <person name="Huang J."/>
            <person name="Chen G.Z."/>
            <person name="Huang M.Z."/>
            <person name="Huang L."/>
            <person name="Peng D.H."/>
            <person name="Luo Y.B."/>
            <person name="Zou S.Q."/>
            <person name="Chen S.P."/>
            <person name="Lan S."/>
            <person name="Tsai W.C."/>
            <person name="Van de Peer Y."/>
            <person name="Liu Z.J."/>
        </authorList>
    </citation>
    <scope>NUCLEOTIDE SEQUENCE [LARGE SCALE GENOMIC DNA]</scope>
    <source>
        <strain evidence="2">Lor288</strain>
    </source>
</reference>
<accession>A0ABR2M771</accession>
<organism evidence="2 3">
    <name type="scientific">Platanthera guangdongensis</name>
    <dbReference type="NCBI Taxonomy" id="2320717"/>
    <lineage>
        <taxon>Eukaryota</taxon>
        <taxon>Viridiplantae</taxon>
        <taxon>Streptophyta</taxon>
        <taxon>Embryophyta</taxon>
        <taxon>Tracheophyta</taxon>
        <taxon>Spermatophyta</taxon>
        <taxon>Magnoliopsida</taxon>
        <taxon>Liliopsida</taxon>
        <taxon>Asparagales</taxon>
        <taxon>Orchidaceae</taxon>
        <taxon>Orchidoideae</taxon>
        <taxon>Orchideae</taxon>
        <taxon>Orchidinae</taxon>
        <taxon>Platanthera</taxon>
    </lineage>
</organism>
<evidence type="ECO:0000256" key="1">
    <source>
        <dbReference type="SAM" id="MobiDB-lite"/>
    </source>
</evidence>
<sequence>MIKFAVFKLGTLRRLDLSSRGGTPRLTPPDSPPRLATGVTPKRLSSPLSPRRHSISVATTKNMSDNRSGIFSSIPPTRNNSMASSFDTSEPTVQILFMVFLGSIWNHTNLDLFLPEKNELNLLISNVFSRSVAWVAGPPRAYLQGSSSSSSARAGTWTFFSWWCSGGSWWFEVARG</sequence>
<proteinExistence type="predicted"/>
<evidence type="ECO:0000313" key="2">
    <source>
        <dbReference type="EMBL" id="KAK8959883.1"/>
    </source>
</evidence>
<dbReference type="EMBL" id="JBBWWR010000011">
    <property type="protein sequence ID" value="KAK8959883.1"/>
    <property type="molecule type" value="Genomic_DNA"/>
</dbReference>
<protein>
    <submittedName>
        <fullName evidence="2">Uncharacterized protein</fullName>
    </submittedName>
</protein>
<name>A0ABR2M771_9ASPA</name>
<dbReference type="Proteomes" id="UP001412067">
    <property type="component" value="Unassembled WGS sequence"/>
</dbReference>
<keyword evidence="3" id="KW-1185">Reference proteome</keyword>